<gene>
    <name evidence="1" type="ORF">Q664_44720</name>
</gene>
<dbReference type="Gene3D" id="3.10.129.10">
    <property type="entry name" value="Hotdog Thioesterase"/>
    <property type="match status" value="1"/>
</dbReference>
<dbReference type="InterPro" id="IPR029069">
    <property type="entry name" value="HotDog_dom_sf"/>
</dbReference>
<dbReference type="CDD" id="cd00586">
    <property type="entry name" value="4HBT"/>
    <property type="match status" value="1"/>
</dbReference>
<dbReference type="GO" id="GO:0047617">
    <property type="term" value="F:fatty acyl-CoA hydrolase activity"/>
    <property type="evidence" value="ECO:0007669"/>
    <property type="project" value="TreeGrafter"/>
</dbReference>
<evidence type="ECO:0000313" key="1">
    <source>
        <dbReference type="EMBL" id="KFA87892.1"/>
    </source>
</evidence>
<reference evidence="1 2" key="1">
    <citation type="submission" date="2014-07" db="EMBL/GenBank/DDBJ databases">
        <title>Draft Genome Sequence of Gephyronic Acid Producer, Cystobacter violaceus Strain Cb vi76.</title>
        <authorList>
            <person name="Stevens D.C."/>
            <person name="Young J."/>
            <person name="Carmichael R."/>
            <person name="Tan J."/>
            <person name="Taylor R.E."/>
        </authorList>
    </citation>
    <scope>NUCLEOTIDE SEQUENCE [LARGE SCALE GENOMIC DNA]</scope>
    <source>
        <strain evidence="1 2">Cb vi76</strain>
    </source>
</reference>
<evidence type="ECO:0000313" key="2">
    <source>
        <dbReference type="Proteomes" id="UP000028547"/>
    </source>
</evidence>
<proteinExistence type="predicted"/>
<dbReference type="EMBL" id="JPMI01000322">
    <property type="protein sequence ID" value="KFA87892.1"/>
    <property type="molecule type" value="Genomic_DNA"/>
</dbReference>
<name>A0A084SHF7_9BACT</name>
<sequence>MHDGAMNEFPITVRFPVQWGEMDAYGHVNNARYFTWFEAARIAYMARVGLVSAEMQKPEGGVGPIVAATNAEYLRPVVFPAEVVVGARVTRLGNTSITMEYAVEDATSGVRYARGGAVLVTLRYPTYDKVPVPPEIRAAIEALEGRIFE</sequence>
<organism evidence="1 2">
    <name type="scientific">Archangium violaceum Cb vi76</name>
    <dbReference type="NCBI Taxonomy" id="1406225"/>
    <lineage>
        <taxon>Bacteria</taxon>
        <taxon>Pseudomonadati</taxon>
        <taxon>Myxococcota</taxon>
        <taxon>Myxococcia</taxon>
        <taxon>Myxococcales</taxon>
        <taxon>Cystobacterineae</taxon>
        <taxon>Archangiaceae</taxon>
        <taxon>Archangium</taxon>
    </lineage>
</organism>
<dbReference type="Proteomes" id="UP000028547">
    <property type="component" value="Unassembled WGS sequence"/>
</dbReference>
<dbReference type="AlphaFoldDB" id="A0A084SHF7"/>
<accession>A0A084SHF7</accession>
<dbReference type="SUPFAM" id="SSF54637">
    <property type="entry name" value="Thioesterase/thiol ester dehydrase-isomerase"/>
    <property type="match status" value="1"/>
</dbReference>
<protein>
    <submittedName>
        <fullName evidence="1">Thioesterase</fullName>
    </submittedName>
</protein>
<dbReference type="PANTHER" id="PTHR31793">
    <property type="entry name" value="4-HYDROXYBENZOYL-COA THIOESTERASE FAMILY MEMBER"/>
    <property type="match status" value="1"/>
</dbReference>
<dbReference type="Pfam" id="PF13279">
    <property type="entry name" value="4HBT_2"/>
    <property type="match status" value="1"/>
</dbReference>
<comment type="caution">
    <text evidence="1">The sequence shown here is derived from an EMBL/GenBank/DDBJ whole genome shotgun (WGS) entry which is preliminary data.</text>
</comment>
<dbReference type="PANTHER" id="PTHR31793:SF24">
    <property type="entry name" value="LONG-CHAIN ACYL-COA THIOESTERASE FADM"/>
    <property type="match status" value="1"/>
</dbReference>
<dbReference type="InterPro" id="IPR050563">
    <property type="entry name" value="4-hydroxybenzoyl-CoA_TE"/>
</dbReference>